<dbReference type="InterPro" id="IPR050200">
    <property type="entry name" value="Nuclear_hormone_rcpt_NR3"/>
</dbReference>
<dbReference type="FunFam" id="3.30.50.10:FF:000030">
    <property type="entry name" value="Nuclear Hormone Receptor family"/>
    <property type="match status" value="1"/>
</dbReference>
<evidence type="ECO:0000256" key="9">
    <source>
        <dbReference type="ARBA" id="ARBA00023242"/>
    </source>
</evidence>
<dbReference type="Pfam" id="PF00105">
    <property type="entry name" value="zf-C4"/>
    <property type="match status" value="1"/>
</dbReference>
<dbReference type="GO" id="GO:0003700">
    <property type="term" value="F:DNA-binding transcription factor activity"/>
    <property type="evidence" value="ECO:0007669"/>
    <property type="project" value="InterPro"/>
</dbReference>
<dbReference type="PANTHER" id="PTHR48092">
    <property type="entry name" value="KNIRPS-RELATED PROTEIN-RELATED"/>
    <property type="match status" value="1"/>
</dbReference>
<evidence type="ECO:0000313" key="12">
    <source>
        <dbReference type="Proteomes" id="UP000663844"/>
    </source>
</evidence>
<keyword evidence="5" id="KW-0805">Transcription regulation</keyword>
<dbReference type="GO" id="GO:0043565">
    <property type="term" value="F:sequence-specific DNA binding"/>
    <property type="evidence" value="ECO:0007669"/>
    <property type="project" value="InterPro"/>
</dbReference>
<feature type="non-terminal residue" evidence="11">
    <location>
        <position position="186"/>
    </location>
</feature>
<dbReference type="AlphaFoldDB" id="A0A820DY04"/>
<proteinExistence type="inferred from homology"/>
<dbReference type="CDD" id="cd06916">
    <property type="entry name" value="NR_DBD_like"/>
    <property type="match status" value="1"/>
</dbReference>
<dbReference type="SUPFAM" id="SSF57716">
    <property type="entry name" value="Glucocorticoid receptor-like (DNA-binding domain)"/>
    <property type="match status" value="1"/>
</dbReference>
<evidence type="ECO:0000256" key="3">
    <source>
        <dbReference type="ARBA" id="ARBA00022771"/>
    </source>
</evidence>
<dbReference type="EMBL" id="CAJOAZ010011617">
    <property type="protein sequence ID" value="CAF4239732.1"/>
    <property type="molecule type" value="Genomic_DNA"/>
</dbReference>
<evidence type="ECO:0000256" key="5">
    <source>
        <dbReference type="ARBA" id="ARBA00023015"/>
    </source>
</evidence>
<name>A0A820DY04_9BILA</name>
<comment type="caution">
    <text evidence="11">The sequence shown here is derived from an EMBL/GenBank/DDBJ whole genome shotgun (WGS) entry which is preliminary data.</text>
</comment>
<sequence length="186" mass="21488">MANMSSSSDDDLFKKFKLKYDRTIQLKYESDTQINTSNSNANLPININDVQQHSKNNNDNIISSIHNHKKSCSVCNGTATGFHYGLRTCEGCKGFFRRTVQNNKKYRCNKNGLCIIDKSQRNFCQYCRYEKCLSKGMTISTYKTQITEQMNNNSNVAFNKLFDINSFYDFNQTCTLNVLFNHLQSL</sequence>
<evidence type="ECO:0000256" key="7">
    <source>
        <dbReference type="ARBA" id="ARBA00023163"/>
    </source>
</evidence>
<evidence type="ECO:0000256" key="4">
    <source>
        <dbReference type="ARBA" id="ARBA00022833"/>
    </source>
</evidence>
<evidence type="ECO:0000313" key="11">
    <source>
        <dbReference type="EMBL" id="CAF4239732.1"/>
    </source>
</evidence>
<comment type="similarity">
    <text evidence="1">Belongs to the nuclear hormone receptor family.</text>
</comment>
<evidence type="ECO:0000259" key="10">
    <source>
        <dbReference type="PROSITE" id="PS51030"/>
    </source>
</evidence>
<dbReference type="InterPro" id="IPR013088">
    <property type="entry name" value="Znf_NHR/GATA"/>
</dbReference>
<evidence type="ECO:0000256" key="6">
    <source>
        <dbReference type="ARBA" id="ARBA00023125"/>
    </source>
</evidence>
<evidence type="ECO:0000256" key="1">
    <source>
        <dbReference type="ARBA" id="ARBA00005993"/>
    </source>
</evidence>
<dbReference type="InterPro" id="IPR001628">
    <property type="entry name" value="Znf_hrmn_rcpt"/>
</dbReference>
<dbReference type="Gene3D" id="3.30.50.10">
    <property type="entry name" value="Erythroid Transcription Factor GATA-1, subunit A"/>
    <property type="match status" value="1"/>
</dbReference>
<keyword evidence="7" id="KW-0804">Transcription</keyword>
<reference evidence="11" key="1">
    <citation type="submission" date="2021-02" db="EMBL/GenBank/DDBJ databases">
        <authorList>
            <person name="Nowell W R."/>
        </authorList>
    </citation>
    <scope>NUCLEOTIDE SEQUENCE</scope>
</reference>
<keyword evidence="6" id="KW-0238">DNA-binding</keyword>
<organism evidence="11 12">
    <name type="scientific">Adineta steineri</name>
    <dbReference type="NCBI Taxonomy" id="433720"/>
    <lineage>
        <taxon>Eukaryota</taxon>
        <taxon>Metazoa</taxon>
        <taxon>Spiralia</taxon>
        <taxon>Gnathifera</taxon>
        <taxon>Rotifera</taxon>
        <taxon>Eurotatoria</taxon>
        <taxon>Bdelloidea</taxon>
        <taxon>Adinetida</taxon>
        <taxon>Adinetidae</taxon>
        <taxon>Adineta</taxon>
    </lineage>
</organism>
<keyword evidence="4" id="KW-0862">Zinc</keyword>
<protein>
    <recommendedName>
        <fullName evidence="10">Nuclear receptor domain-containing protein</fullName>
    </recommendedName>
</protein>
<accession>A0A820DY04</accession>
<feature type="domain" description="Nuclear receptor" evidence="10">
    <location>
        <begin position="69"/>
        <end position="144"/>
    </location>
</feature>
<dbReference type="Proteomes" id="UP000663844">
    <property type="component" value="Unassembled WGS sequence"/>
</dbReference>
<evidence type="ECO:0000256" key="8">
    <source>
        <dbReference type="ARBA" id="ARBA00023170"/>
    </source>
</evidence>
<keyword evidence="8" id="KW-0675">Receptor</keyword>
<dbReference type="PRINTS" id="PR00047">
    <property type="entry name" value="STROIDFINGER"/>
</dbReference>
<gene>
    <name evidence="11" type="ORF">OXD698_LOCUS42854</name>
</gene>
<keyword evidence="2" id="KW-0479">Metal-binding</keyword>
<evidence type="ECO:0000256" key="2">
    <source>
        <dbReference type="ARBA" id="ARBA00022723"/>
    </source>
</evidence>
<keyword evidence="3" id="KW-0863">Zinc-finger</keyword>
<keyword evidence="9" id="KW-0539">Nucleus</keyword>
<dbReference type="SMART" id="SM00399">
    <property type="entry name" value="ZnF_C4"/>
    <property type="match status" value="1"/>
</dbReference>
<dbReference type="GO" id="GO:0008270">
    <property type="term" value="F:zinc ion binding"/>
    <property type="evidence" value="ECO:0007669"/>
    <property type="project" value="UniProtKB-KW"/>
</dbReference>
<dbReference type="PROSITE" id="PS51030">
    <property type="entry name" value="NUCLEAR_REC_DBD_2"/>
    <property type="match status" value="1"/>
</dbReference>